<dbReference type="SUPFAM" id="SSF48452">
    <property type="entry name" value="TPR-like"/>
    <property type="match status" value="1"/>
</dbReference>
<sequence length="485" mass="55844">MYNIEEYIEDWSENKTLIHAGDLMSAAISNSQIDNPCVVEAALYTKEHSENATTAQLLLANNLTKTNKKYKEEKIVTKLDDISFDCIATPNDIYQQINKLRNQIKSFPYNPILYVEMARAYISIGLEEKAKYMMNIALHLSSDNRFITRAAARLYIHLNDFDQSHYILKKNQALKFDPWLIASEISVNLLRNRSSSNIKRGLEIIKSQNYHPFSITELSSSIGTIEFIHGANKKSRDLFNISLQSPNDNSLAQAEWALTHKLPIYIDREKFINIKCDYEAKALFSLQNLKYEEALIYTIDWIRDMQFTRRPIVLGSHIAYTHLKNYKIAAKILEIGLTSNPTDSLLLNNLAYTYALDNDINNAERCIESLDRLGEINVLPSTQLCITATKGLIAFRKKDIEKGRGLYQKAIDAAYLLAKESPTYYWKAVLNYIREELLSTSKFNEELLNELDKIKENPYDTEIKALKNDIIELNKQRLSGFRPHN</sequence>
<dbReference type="EMBL" id="VSSQ01000423">
    <property type="protein sequence ID" value="MPL94314.1"/>
    <property type="molecule type" value="Genomic_DNA"/>
</dbReference>
<comment type="caution">
    <text evidence="1">The sequence shown here is derived from an EMBL/GenBank/DDBJ whole genome shotgun (WGS) entry which is preliminary data.</text>
</comment>
<organism evidence="1">
    <name type="scientific">bioreactor metagenome</name>
    <dbReference type="NCBI Taxonomy" id="1076179"/>
    <lineage>
        <taxon>unclassified sequences</taxon>
        <taxon>metagenomes</taxon>
        <taxon>ecological metagenomes</taxon>
    </lineage>
</organism>
<evidence type="ECO:0008006" key="2">
    <source>
        <dbReference type="Google" id="ProtNLM"/>
    </source>
</evidence>
<dbReference type="AlphaFoldDB" id="A0A644VSE5"/>
<dbReference type="Gene3D" id="1.25.40.10">
    <property type="entry name" value="Tetratricopeptide repeat domain"/>
    <property type="match status" value="1"/>
</dbReference>
<evidence type="ECO:0000313" key="1">
    <source>
        <dbReference type="EMBL" id="MPL94314.1"/>
    </source>
</evidence>
<name>A0A644VSE5_9ZZZZ</name>
<gene>
    <name evidence="1" type="ORF">SDC9_40466</name>
</gene>
<dbReference type="InterPro" id="IPR011990">
    <property type="entry name" value="TPR-like_helical_dom_sf"/>
</dbReference>
<reference evidence="1" key="1">
    <citation type="submission" date="2019-08" db="EMBL/GenBank/DDBJ databases">
        <authorList>
            <person name="Kucharzyk K."/>
            <person name="Murdoch R.W."/>
            <person name="Higgins S."/>
            <person name="Loffler F."/>
        </authorList>
    </citation>
    <scope>NUCLEOTIDE SEQUENCE</scope>
</reference>
<proteinExistence type="predicted"/>
<accession>A0A644VSE5</accession>
<protein>
    <recommendedName>
        <fullName evidence="2">Beta-barrel assembly-enhancing protease</fullName>
    </recommendedName>
</protein>